<proteinExistence type="predicted"/>
<accession>A0ABN0FKE0</accession>
<dbReference type="PANTHER" id="PTHR10465:SF0">
    <property type="entry name" value="SARCALUMENIN"/>
    <property type="match status" value="1"/>
</dbReference>
<dbReference type="EMBL" id="AKAU01000103">
    <property type="protein sequence ID" value="EIM99254.1"/>
    <property type="molecule type" value="Genomic_DNA"/>
</dbReference>
<keyword evidence="3" id="KW-0378">Hydrolase</keyword>
<keyword evidence="4" id="KW-0342">GTP-binding</keyword>
<evidence type="ECO:0000259" key="6">
    <source>
        <dbReference type="Pfam" id="PF00350"/>
    </source>
</evidence>
<name>A0ABN0FKE0_9BURK</name>
<evidence type="ECO:0000256" key="2">
    <source>
        <dbReference type="ARBA" id="ARBA00022741"/>
    </source>
</evidence>
<dbReference type="Pfam" id="PF00350">
    <property type="entry name" value="Dynamin_N"/>
    <property type="match status" value="1"/>
</dbReference>
<feature type="domain" description="Dynamin N-terminal" evidence="6">
    <location>
        <begin position="45"/>
        <end position="181"/>
    </location>
</feature>
<evidence type="ECO:0000313" key="8">
    <source>
        <dbReference type="Proteomes" id="UP000004980"/>
    </source>
</evidence>
<keyword evidence="8" id="KW-1185">Reference proteome</keyword>
<dbReference type="SUPFAM" id="SSF52540">
    <property type="entry name" value="P-loop containing nucleoside triphosphate hydrolases"/>
    <property type="match status" value="1"/>
</dbReference>
<dbReference type="RefSeq" id="WP_007583978.1">
    <property type="nucleotide sequence ID" value="NZ_AKAU01000103.1"/>
</dbReference>
<dbReference type="InterPro" id="IPR027094">
    <property type="entry name" value="Mitofusin_fam"/>
</dbReference>
<organism evidence="7 8">
    <name type="scientific">Paraburkholderia hospita</name>
    <dbReference type="NCBI Taxonomy" id="169430"/>
    <lineage>
        <taxon>Bacteria</taxon>
        <taxon>Pseudomonadati</taxon>
        <taxon>Pseudomonadota</taxon>
        <taxon>Betaproteobacteria</taxon>
        <taxon>Burkholderiales</taxon>
        <taxon>Burkholderiaceae</taxon>
        <taxon>Paraburkholderia</taxon>
    </lineage>
</organism>
<evidence type="ECO:0000256" key="4">
    <source>
        <dbReference type="ARBA" id="ARBA00023134"/>
    </source>
</evidence>
<comment type="subcellular location">
    <subcellularLocation>
        <location evidence="1">Membrane</location>
    </subcellularLocation>
</comment>
<sequence length="609" mass="66728">MNPSQQKWTDGARALADMLAAYGDDKRSSLAMLVLQRFAMPQAYVTVVGETSTGKSSLINALMEKALLPVSATPTTGVVTHIVCRNEVEPRFFAIYRDATQEAIDYDRFCAQSIEPGDDILRLQVRAKPGVPGHVGMNVFDTPGYNAVLSKHEEVLTNFLPQSDVIVFTAGYRTGFGQSDQDLCEAVAAATAHDTNIPVVLAINRAPDGCGINDKRVAEILRLTEDGLKRKISVQIIHSTNRAAADGPLQRRTMDAQELWDEVRVHAFAPAVLEATQRRLQKTLCDIVDDAYAALEREEAGLSANADQYAAIRRAVELADGARAQSHREIDQTMRRLEAALPDLVDKLAAAAMQRVEADIMSSNKWLGYADCAQWIAGHCLPFEVRGIGRAIEDHLAVEIDALNQRLEEIANTTIAELDRTVALQGEDPVYKFAKSLSATLAQRLTGSAVNSMLRGMGGVGGAAAGAGNFVKSMVARVGRLFGTRFSREVYNQIGRIFTKKMLERLNVAVLVITELVTFVYEAQVWQGNLLKSSVKAFDEWTGSVKADLLKGYLPEIRQANYDIVDALYGDIDPSLAPDTERDARLAEVRAAKMQLANLRERFNSTNEA</sequence>
<protein>
    <submittedName>
        <fullName evidence="7">GTPase</fullName>
    </submittedName>
</protein>
<evidence type="ECO:0000256" key="5">
    <source>
        <dbReference type="ARBA" id="ARBA00023136"/>
    </source>
</evidence>
<dbReference type="InterPro" id="IPR027417">
    <property type="entry name" value="P-loop_NTPase"/>
</dbReference>
<evidence type="ECO:0000313" key="7">
    <source>
        <dbReference type="EMBL" id="EIM99254.1"/>
    </source>
</evidence>
<evidence type="ECO:0000256" key="1">
    <source>
        <dbReference type="ARBA" id="ARBA00004370"/>
    </source>
</evidence>
<dbReference type="Proteomes" id="UP000004980">
    <property type="component" value="Unassembled WGS sequence"/>
</dbReference>
<keyword evidence="2" id="KW-0547">Nucleotide-binding</keyword>
<gene>
    <name evidence="7" type="ORF">WQE_19899</name>
</gene>
<keyword evidence="5" id="KW-0472">Membrane</keyword>
<dbReference type="Gene3D" id="3.40.50.300">
    <property type="entry name" value="P-loop containing nucleotide triphosphate hydrolases"/>
    <property type="match status" value="1"/>
</dbReference>
<reference evidence="7 8" key="1">
    <citation type="journal article" date="2012" name="J. Bacteriol.">
        <title>Draft Genome Sequence of the Soil Bacterium Burkholderia terrae Strain BS001, Which Interacts with Fungal Surface Structures.</title>
        <authorList>
            <person name="Nazir R."/>
            <person name="Hansen M.A."/>
            <person name="Sorensen S."/>
            <person name="van Elsas J.D."/>
        </authorList>
    </citation>
    <scope>NUCLEOTIDE SEQUENCE [LARGE SCALE GENOMIC DNA]</scope>
    <source>
        <strain evidence="7 8">BS001</strain>
    </source>
</reference>
<dbReference type="InterPro" id="IPR045063">
    <property type="entry name" value="Dynamin_N"/>
</dbReference>
<comment type="caution">
    <text evidence="7">The sequence shown here is derived from an EMBL/GenBank/DDBJ whole genome shotgun (WGS) entry which is preliminary data.</text>
</comment>
<dbReference type="PANTHER" id="PTHR10465">
    <property type="entry name" value="TRANSMEMBRANE GTPASE FZO1"/>
    <property type="match status" value="1"/>
</dbReference>
<evidence type="ECO:0000256" key="3">
    <source>
        <dbReference type="ARBA" id="ARBA00022801"/>
    </source>
</evidence>